<evidence type="ECO:0000313" key="2">
    <source>
        <dbReference type="EMBL" id="GAA0448929.1"/>
    </source>
</evidence>
<feature type="region of interest" description="Disordered" evidence="1">
    <location>
        <begin position="38"/>
        <end position="60"/>
    </location>
</feature>
<accession>A0AAV3SCW7</accession>
<evidence type="ECO:0000256" key="1">
    <source>
        <dbReference type="SAM" id="MobiDB-lite"/>
    </source>
</evidence>
<feature type="region of interest" description="Disordered" evidence="1">
    <location>
        <begin position="1"/>
        <end position="25"/>
    </location>
</feature>
<proteinExistence type="predicted"/>
<reference evidence="2" key="2">
    <citation type="submission" date="2023-12" db="EMBL/GenBank/DDBJ databases">
        <authorList>
            <person name="Sun Q."/>
            <person name="Inoue M."/>
        </authorList>
    </citation>
    <scope>NUCLEOTIDE SEQUENCE</scope>
    <source>
        <strain evidence="2">JCM 12289</strain>
    </source>
</reference>
<name>A0AAV3SCW7_HALDO</name>
<comment type="caution">
    <text evidence="2">The sequence shown here is derived from an EMBL/GenBank/DDBJ whole genome shotgun (WGS) entry which is preliminary data.</text>
</comment>
<sequence>MDPLQPHMSDSTDHESSLSIEEWGATWGSPSRMVRRWIHRLRNGKQDPHNGTNQSETDSK</sequence>
<dbReference type="AlphaFoldDB" id="A0AAV3SCW7"/>
<organism evidence="2 3">
    <name type="scientific">Halococcus dombrowskii</name>
    <dbReference type="NCBI Taxonomy" id="179637"/>
    <lineage>
        <taxon>Archaea</taxon>
        <taxon>Methanobacteriati</taxon>
        <taxon>Methanobacteriota</taxon>
        <taxon>Stenosarchaea group</taxon>
        <taxon>Halobacteria</taxon>
        <taxon>Halobacteriales</taxon>
        <taxon>Halococcaceae</taxon>
        <taxon>Halococcus</taxon>
    </lineage>
</organism>
<reference evidence="2" key="1">
    <citation type="journal article" date="2014" name="Int. J. Syst. Evol. Microbiol.">
        <title>Complete genome sequence of Corynebacterium casei LMG S-19264T (=DSM 44701T), isolated from a smear-ripened cheese.</title>
        <authorList>
            <consortium name="US DOE Joint Genome Institute (JGI-PGF)"/>
            <person name="Walter F."/>
            <person name="Albersmeier A."/>
            <person name="Kalinowski J."/>
            <person name="Ruckert C."/>
        </authorList>
    </citation>
    <scope>NUCLEOTIDE SEQUENCE</scope>
    <source>
        <strain evidence="2">JCM 12289</strain>
    </source>
</reference>
<dbReference type="Proteomes" id="UP001500962">
    <property type="component" value="Unassembled WGS sequence"/>
</dbReference>
<evidence type="ECO:0000313" key="3">
    <source>
        <dbReference type="Proteomes" id="UP001500962"/>
    </source>
</evidence>
<feature type="compositionally biased region" description="Polar residues" evidence="1">
    <location>
        <begin position="49"/>
        <end position="60"/>
    </location>
</feature>
<gene>
    <name evidence="2" type="ORF">GCM10008985_00310</name>
</gene>
<protein>
    <submittedName>
        <fullName evidence="2">Uncharacterized protein</fullName>
    </submittedName>
</protein>
<dbReference type="EMBL" id="BAAADN010000001">
    <property type="protein sequence ID" value="GAA0448929.1"/>
    <property type="molecule type" value="Genomic_DNA"/>
</dbReference>